<feature type="transmembrane region" description="Helical" evidence="1">
    <location>
        <begin position="251"/>
        <end position="270"/>
    </location>
</feature>
<dbReference type="OrthoDB" id="5520897at2"/>
<organism evidence="2 3">
    <name type="scientific">Ahniella affigens</name>
    <dbReference type="NCBI Taxonomy" id="2021234"/>
    <lineage>
        <taxon>Bacteria</taxon>
        <taxon>Pseudomonadati</taxon>
        <taxon>Pseudomonadota</taxon>
        <taxon>Gammaproteobacteria</taxon>
        <taxon>Lysobacterales</taxon>
        <taxon>Rhodanobacteraceae</taxon>
        <taxon>Ahniella</taxon>
    </lineage>
</organism>
<feature type="transmembrane region" description="Helical" evidence="1">
    <location>
        <begin position="176"/>
        <end position="196"/>
    </location>
</feature>
<accession>A0A2P1PWJ6</accession>
<dbReference type="Gene3D" id="1.20.1630.10">
    <property type="entry name" value="Formate dehydrogenase/DMSO reductase domain"/>
    <property type="match status" value="1"/>
</dbReference>
<feature type="transmembrane region" description="Helical" evidence="1">
    <location>
        <begin position="112"/>
        <end position="136"/>
    </location>
</feature>
<dbReference type="Pfam" id="PF04976">
    <property type="entry name" value="DmsC"/>
    <property type="match status" value="1"/>
</dbReference>
<dbReference type="InterPro" id="IPR007059">
    <property type="entry name" value="DmsC"/>
</dbReference>
<evidence type="ECO:0000256" key="1">
    <source>
        <dbReference type="SAM" id="Phobius"/>
    </source>
</evidence>
<feature type="transmembrane region" description="Helical" evidence="1">
    <location>
        <begin position="7"/>
        <end position="28"/>
    </location>
</feature>
<dbReference type="GO" id="GO:0019645">
    <property type="term" value="P:anaerobic electron transport chain"/>
    <property type="evidence" value="ECO:0007669"/>
    <property type="project" value="InterPro"/>
</dbReference>
<dbReference type="RefSeq" id="WP_106893129.1">
    <property type="nucleotide sequence ID" value="NZ_CP027860.1"/>
</dbReference>
<feature type="transmembrane region" description="Helical" evidence="1">
    <location>
        <begin position="276"/>
        <end position="294"/>
    </location>
</feature>
<dbReference type="KEGG" id="xba:C7S18_19480"/>
<dbReference type="PANTHER" id="PTHR38095">
    <property type="entry name" value="ANAEROBIC DIMETHYL SULFOXIDE REDUCTASE CHAIN YNFH"/>
    <property type="match status" value="1"/>
</dbReference>
<evidence type="ECO:0000313" key="2">
    <source>
        <dbReference type="EMBL" id="AVP99209.1"/>
    </source>
</evidence>
<dbReference type="GO" id="GO:0009389">
    <property type="term" value="F:dimethyl sulfoxide reductase activity"/>
    <property type="evidence" value="ECO:0007669"/>
    <property type="project" value="TreeGrafter"/>
</dbReference>
<feature type="transmembrane region" description="Helical" evidence="1">
    <location>
        <begin position="148"/>
        <end position="170"/>
    </location>
</feature>
<feature type="transmembrane region" description="Helical" evidence="1">
    <location>
        <begin position="85"/>
        <end position="106"/>
    </location>
</feature>
<dbReference type="EMBL" id="CP027860">
    <property type="protein sequence ID" value="AVP99209.1"/>
    <property type="molecule type" value="Genomic_DNA"/>
</dbReference>
<keyword evidence="1" id="KW-1133">Transmembrane helix</keyword>
<keyword evidence="1" id="KW-0472">Membrane</keyword>
<protein>
    <submittedName>
        <fullName evidence="2">DMSO reductase</fullName>
    </submittedName>
</protein>
<keyword evidence="1" id="KW-0812">Transmembrane</keyword>
<gene>
    <name evidence="2" type="ORF">C7S18_19480</name>
</gene>
<keyword evidence="3" id="KW-1185">Reference proteome</keyword>
<name>A0A2P1PWJ6_9GAMM</name>
<dbReference type="PANTHER" id="PTHR38095:SF1">
    <property type="entry name" value="ANAEROBIC DIMETHYL SULFOXIDE REDUCTASE CHAIN YNFH"/>
    <property type="match status" value="1"/>
</dbReference>
<sequence length="319" mass="35131">MNPALSVIAFTTLSGAGYGLMIWLGLLLPFHRQPPLPAGFGIWTLLLALVLVSAGLLASLAHLGHPERAWRAFSQWRTSWLSREGVLAVWTFVPALLTLLVLLGYLPPHWLLWLGPLLALSAALTVLCTAMIYASLKTVPHWRDWRVAPLYLLFALATGATFQLPVLNYFAPEFLLKMPTTTAQVALFVAFVLRYLQRRALRDSVSAPSLASAVGLPEGNAVKLFEGAHTEDSFITREMVFRFARKHREPMFLAALACGIALAGGLLEHASNAGPGIRPSFLFAALFAYAGVFFERWLFFAEARHVVSVYFERPDAGRG</sequence>
<evidence type="ECO:0000313" key="3">
    <source>
        <dbReference type="Proteomes" id="UP000241074"/>
    </source>
</evidence>
<reference evidence="2 3" key="1">
    <citation type="submission" date="2018-03" db="EMBL/GenBank/DDBJ databases">
        <title>Ahniella affigens gen. nov., sp. nov., a gammaproteobacterium isolated from sandy soil near a stream.</title>
        <authorList>
            <person name="Ko Y."/>
            <person name="Kim J.-H."/>
        </authorList>
    </citation>
    <scope>NUCLEOTIDE SEQUENCE [LARGE SCALE GENOMIC DNA]</scope>
    <source>
        <strain evidence="2 3">D13</strain>
    </source>
</reference>
<dbReference type="GO" id="GO:0009390">
    <property type="term" value="C:dimethyl sulfoxide reductase complex"/>
    <property type="evidence" value="ECO:0007669"/>
    <property type="project" value="TreeGrafter"/>
</dbReference>
<dbReference type="AlphaFoldDB" id="A0A2P1PWJ6"/>
<proteinExistence type="predicted"/>
<reference evidence="2 3" key="2">
    <citation type="submission" date="2018-03" db="EMBL/GenBank/DDBJ databases">
        <authorList>
            <person name="Keele B.F."/>
        </authorList>
    </citation>
    <scope>NUCLEOTIDE SEQUENCE [LARGE SCALE GENOMIC DNA]</scope>
    <source>
        <strain evidence="2 3">D13</strain>
    </source>
</reference>
<feature type="transmembrane region" description="Helical" evidence="1">
    <location>
        <begin position="40"/>
        <end position="64"/>
    </location>
</feature>
<dbReference type="GO" id="GO:0005886">
    <property type="term" value="C:plasma membrane"/>
    <property type="evidence" value="ECO:0007669"/>
    <property type="project" value="TreeGrafter"/>
</dbReference>
<dbReference type="Proteomes" id="UP000241074">
    <property type="component" value="Chromosome"/>
</dbReference>